<evidence type="ECO:0000313" key="1">
    <source>
        <dbReference type="EMBL" id="KIO27279.1"/>
    </source>
</evidence>
<accession>A0A0C3QL49</accession>
<dbReference type="Gene3D" id="3.80.10.10">
    <property type="entry name" value="Ribonuclease Inhibitor"/>
    <property type="match status" value="1"/>
</dbReference>
<evidence type="ECO:0000313" key="2">
    <source>
        <dbReference type="Proteomes" id="UP000054248"/>
    </source>
</evidence>
<dbReference type="EMBL" id="KN823011">
    <property type="protein sequence ID" value="KIO27279.1"/>
    <property type="molecule type" value="Genomic_DNA"/>
</dbReference>
<reference evidence="1 2" key="1">
    <citation type="submission" date="2014-04" db="EMBL/GenBank/DDBJ databases">
        <authorList>
            <consortium name="DOE Joint Genome Institute"/>
            <person name="Kuo A."/>
            <person name="Girlanda M."/>
            <person name="Perotto S."/>
            <person name="Kohler A."/>
            <person name="Nagy L.G."/>
            <person name="Floudas D."/>
            <person name="Copeland A."/>
            <person name="Barry K.W."/>
            <person name="Cichocki N."/>
            <person name="Veneault-Fourrey C."/>
            <person name="LaButti K."/>
            <person name="Lindquist E.A."/>
            <person name="Lipzen A."/>
            <person name="Lundell T."/>
            <person name="Morin E."/>
            <person name="Murat C."/>
            <person name="Sun H."/>
            <person name="Tunlid A."/>
            <person name="Henrissat B."/>
            <person name="Grigoriev I.V."/>
            <person name="Hibbett D.S."/>
            <person name="Martin F."/>
            <person name="Nordberg H.P."/>
            <person name="Cantor M.N."/>
            <person name="Hua S.X."/>
        </authorList>
    </citation>
    <scope>NUCLEOTIDE SEQUENCE [LARGE SCALE GENOMIC DNA]</scope>
    <source>
        <strain evidence="1 2">MUT 4182</strain>
    </source>
</reference>
<name>A0A0C3QL49_9AGAM</name>
<dbReference type="HOGENOM" id="CLU_585520_0_0_1"/>
<organism evidence="1 2">
    <name type="scientific">Tulasnella calospora MUT 4182</name>
    <dbReference type="NCBI Taxonomy" id="1051891"/>
    <lineage>
        <taxon>Eukaryota</taxon>
        <taxon>Fungi</taxon>
        <taxon>Dikarya</taxon>
        <taxon>Basidiomycota</taxon>
        <taxon>Agaricomycotina</taxon>
        <taxon>Agaricomycetes</taxon>
        <taxon>Cantharellales</taxon>
        <taxon>Tulasnellaceae</taxon>
        <taxon>Tulasnella</taxon>
    </lineage>
</organism>
<reference evidence="2" key="2">
    <citation type="submission" date="2015-01" db="EMBL/GenBank/DDBJ databases">
        <title>Evolutionary Origins and Diversification of the Mycorrhizal Mutualists.</title>
        <authorList>
            <consortium name="DOE Joint Genome Institute"/>
            <consortium name="Mycorrhizal Genomics Consortium"/>
            <person name="Kohler A."/>
            <person name="Kuo A."/>
            <person name="Nagy L.G."/>
            <person name="Floudas D."/>
            <person name="Copeland A."/>
            <person name="Barry K.W."/>
            <person name="Cichocki N."/>
            <person name="Veneault-Fourrey C."/>
            <person name="LaButti K."/>
            <person name="Lindquist E.A."/>
            <person name="Lipzen A."/>
            <person name="Lundell T."/>
            <person name="Morin E."/>
            <person name="Murat C."/>
            <person name="Riley R."/>
            <person name="Ohm R."/>
            <person name="Sun H."/>
            <person name="Tunlid A."/>
            <person name="Henrissat B."/>
            <person name="Grigoriev I.V."/>
            <person name="Hibbett D.S."/>
            <person name="Martin F."/>
        </authorList>
    </citation>
    <scope>NUCLEOTIDE SEQUENCE [LARGE SCALE GENOMIC DNA]</scope>
    <source>
        <strain evidence="2">MUT 4182</strain>
    </source>
</reference>
<proteinExistence type="predicted"/>
<dbReference type="Proteomes" id="UP000054248">
    <property type="component" value="Unassembled WGS sequence"/>
</dbReference>
<evidence type="ECO:0008006" key="3">
    <source>
        <dbReference type="Google" id="ProtNLM"/>
    </source>
</evidence>
<gene>
    <name evidence="1" type="ORF">M407DRAFT_23461</name>
</gene>
<sequence>MSLEHAEVSLPPELLVLVVEKLAEDAPHGPRLLSQISFALKQLSLASRFLRDISQPHLFRSLQLGDTGPFFMERTDNKDPLRLAERLEDLFSLNPTVKTWVHHLYIRIPNRDEPPDSPVGKLAAIAERLFLQMERLTKLEIEHMVITPAMHQQIYSLRELQDFRCWNVCYRDDPALTPAAPLSLRIKYLTINEIHSSSSLTAEIISQLALSPQLRQLHISKTISPFIYRLVIPPTNAVFHNLVDFETTIRQPSDLEELWQFLSACPNLSRLSVSGRADVWSWSSGIIPAMPASLVPGLKHLRAPLAIASLFGPHRSLESITVPDGNRQSLTKELLQTLPRRLLRLDIRNLRWDLEQSLSYLAELFPRLEEFELLFGGAERDTPQTHMEPILMETIRRLSHLKKFLLHRLSQRAFAPGTIDPEAQEAEKEFLESLATDPDGTSLCEVSLGTGWTWRRANGGPWICQSS</sequence>
<dbReference type="InterPro" id="IPR032675">
    <property type="entry name" value="LRR_dom_sf"/>
</dbReference>
<dbReference type="OrthoDB" id="2886535at2759"/>
<dbReference type="AlphaFoldDB" id="A0A0C3QL49"/>
<dbReference type="SUPFAM" id="SSF52047">
    <property type="entry name" value="RNI-like"/>
    <property type="match status" value="1"/>
</dbReference>
<keyword evidence="2" id="KW-1185">Reference proteome</keyword>
<protein>
    <recommendedName>
        <fullName evidence="3">F-box domain-containing protein</fullName>
    </recommendedName>
</protein>